<comment type="caution">
    <text evidence="1">The sequence shown here is derived from an EMBL/GenBank/DDBJ whole genome shotgun (WGS) entry which is preliminary data.</text>
</comment>
<organism evidence="1 2">
    <name type="scientific">Gallibacterium anatis</name>
    <dbReference type="NCBI Taxonomy" id="750"/>
    <lineage>
        <taxon>Bacteria</taxon>
        <taxon>Pseudomonadati</taxon>
        <taxon>Pseudomonadota</taxon>
        <taxon>Gammaproteobacteria</taxon>
        <taxon>Pasteurellales</taxon>
        <taxon>Pasteurellaceae</taxon>
        <taxon>Gallibacterium</taxon>
    </lineage>
</organism>
<evidence type="ECO:0000313" key="2">
    <source>
        <dbReference type="Proteomes" id="UP000749334"/>
    </source>
</evidence>
<accession>A0A921HA66</accession>
<protein>
    <submittedName>
        <fullName evidence="1">Uncharacterized protein</fullName>
    </submittedName>
</protein>
<proteinExistence type="predicted"/>
<dbReference type="Proteomes" id="UP000749334">
    <property type="component" value="Unassembled WGS sequence"/>
</dbReference>
<gene>
    <name evidence="1" type="ORF">K8W15_07945</name>
</gene>
<reference evidence="1" key="2">
    <citation type="submission" date="2021-09" db="EMBL/GenBank/DDBJ databases">
        <authorList>
            <person name="Gilroy R."/>
        </authorList>
    </citation>
    <scope>NUCLEOTIDE SEQUENCE</scope>
    <source>
        <strain evidence="1">ChiHjej11B10-15683</strain>
    </source>
</reference>
<name>A0A921HA66_9PAST</name>
<evidence type="ECO:0000313" key="1">
    <source>
        <dbReference type="EMBL" id="HJF74099.1"/>
    </source>
</evidence>
<dbReference type="AlphaFoldDB" id="A0A921HA66"/>
<dbReference type="EMBL" id="DYVQ01000071">
    <property type="protein sequence ID" value="HJF74099.1"/>
    <property type="molecule type" value="Genomic_DNA"/>
</dbReference>
<reference evidence="1" key="1">
    <citation type="journal article" date="2021" name="PeerJ">
        <title>Extensive microbial diversity within the chicken gut microbiome revealed by metagenomics and culture.</title>
        <authorList>
            <person name="Gilroy R."/>
            <person name="Ravi A."/>
            <person name="Getino M."/>
            <person name="Pursley I."/>
            <person name="Horton D.L."/>
            <person name="Alikhan N.F."/>
            <person name="Baker D."/>
            <person name="Gharbi K."/>
            <person name="Hall N."/>
            <person name="Watson M."/>
            <person name="Adriaenssens E.M."/>
            <person name="Foster-Nyarko E."/>
            <person name="Jarju S."/>
            <person name="Secka A."/>
            <person name="Antonio M."/>
            <person name="Oren A."/>
            <person name="Chaudhuri R.R."/>
            <person name="La Ragione R."/>
            <person name="Hildebrand F."/>
            <person name="Pallen M.J."/>
        </authorList>
    </citation>
    <scope>NUCLEOTIDE SEQUENCE</scope>
    <source>
        <strain evidence="1">ChiHjej11B10-15683</strain>
    </source>
</reference>
<sequence>MMDIFEQLLAEQTQLNQQRFELLKSRLQLATNIYRTTAQWMAFFSELLDDFDVNTLEKAIVAIDSEPLTKMRIMDTFRISVSDYIQQAEAADSRTFNRI</sequence>